<dbReference type="Gene3D" id="3.40.50.2300">
    <property type="match status" value="2"/>
</dbReference>
<dbReference type="SUPFAM" id="SSF46785">
    <property type="entry name" value="Winged helix' DNA-binding domain"/>
    <property type="match status" value="1"/>
</dbReference>
<dbReference type="Pfam" id="PF00392">
    <property type="entry name" value="GntR"/>
    <property type="match status" value="1"/>
</dbReference>
<sequence length="357" mass="40127">MGNKPQYLKTAELLAERISYGDYLLTEIPSSRKLAEEFGVSHIVARKAVEKLLADGLCRRMENGRIAVCARREAAGPAPEPTVAMLFPAFASNYFQRCRVQLERATERRRGLFRPVNFVHWNEPVIRETLNNFDGVFLFGSAEELDPAARELFRSRKHGLTTVDFDLTGLGIPRLAMFDASCVRPLLEHLKSLGFNRIDCINTQPCDVETTRRIGAWLNGMRELDYTGILHNEPVRAYEDPAQSAYELMRARLTGEFTAQAVFCTNENIAYGVARALLDAGKLPGRDIGLVAIGDGGNARFFAPSITCVEMPDMARELDRLLDWMFDPGKTAWTDEPALLPRQVPLFIGESTVWKRK</sequence>
<accession>A0A2U1B953</accession>
<dbReference type="GO" id="GO:0003700">
    <property type="term" value="F:DNA-binding transcription factor activity"/>
    <property type="evidence" value="ECO:0007669"/>
    <property type="project" value="InterPro"/>
</dbReference>
<dbReference type="InterPro" id="IPR000524">
    <property type="entry name" value="Tscrpt_reg_HTH_GntR"/>
</dbReference>
<evidence type="ECO:0000256" key="2">
    <source>
        <dbReference type="ARBA" id="ARBA00023125"/>
    </source>
</evidence>
<dbReference type="PANTHER" id="PTHR30146">
    <property type="entry name" value="LACI-RELATED TRANSCRIPTIONAL REPRESSOR"/>
    <property type="match status" value="1"/>
</dbReference>
<keyword evidence="2 6" id="KW-0238">DNA-binding</keyword>
<evidence type="ECO:0000313" key="7">
    <source>
        <dbReference type="Proteomes" id="UP000245959"/>
    </source>
</evidence>
<dbReference type="Pfam" id="PF13377">
    <property type="entry name" value="Peripla_BP_3"/>
    <property type="match status" value="1"/>
</dbReference>
<feature type="domain" description="Transcriptional regulator LacI/GalR-like sensor" evidence="5">
    <location>
        <begin position="188"/>
        <end position="326"/>
    </location>
</feature>
<proteinExistence type="predicted"/>
<dbReference type="AlphaFoldDB" id="A0A2U1B953"/>
<keyword evidence="7" id="KW-1185">Reference proteome</keyword>
<keyword evidence="3" id="KW-0804">Transcription</keyword>
<evidence type="ECO:0000256" key="3">
    <source>
        <dbReference type="ARBA" id="ARBA00023163"/>
    </source>
</evidence>
<dbReference type="GeneID" id="78294087"/>
<feature type="domain" description="HTH gntR-type" evidence="4">
    <location>
        <begin position="7"/>
        <end position="66"/>
    </location>
</feature>
<protein>
    <submittedName>
        <fullName evidence="6">DNA-binding LacI/PurR family transcriptional regulator</fullName>
    </submittedName>
</protein>
<dbReference type="OrthoDB" id="9808698at2"/>
<evidence type="ECO:0000259" key="5">
    <source>
        <dbReference type="Pfam" id="PF13377"/>
    </source>
</evidence>
<organism evidence="6 7">
    <name type="scientific">Victivallis vadensis</name>
    <dbReference type="NCBI Taxonomy" id="172901"/>
    <lineage>
        <taxon>Bacteria</taxon>
        <taxon>Pseudomonadati</taxon>
        <taxon>Lentisphaerota</taxon>
        <taxon>Lentisphaeria</taxon>
        <taxon>Victivallales</taxon>
        <taxon>Victivallaceae</taxon>
        <taxon>Victivallis</taxon>
    </lineage>
</organism>
<dbReference type="Proteomes" id="UP000245959">
    <property type="component" value="Unassembled WGS sequence"/>
</dbReference>
<dbReference type="InterPro" id="IPR036388">
    <property type="entry name" value="WH-like_DNA-bd_sf"/>
</dbReference>
<dbReference type="RefSeq" id="WP_116882757.1">
    <property type="nucleotide sequence ID" value="NZ_CABMMC010000131.1"/>
</dbReference>
<dbReference type="SUPFAM" id="SSF53822">
    <property type="entry name" value="Periplasmic binding protein-like I"/>
    <property type="match status" value="1"/>
</dbReference>
<dbReference type="InterPro" id="IPR028082">
    <property type="entry name" value="Peripla_BP_I"/>
</dbReference>
<dbReference type="GO" id="GO:0000976">
    <property type="term" value="F:transcription cis-regulatory region binding"/>
    <property type="evidence" value="ECO:0007669"/>
    <property type="project" value="TreeGrafter"/>
</dbReference>
<dbReference type="PANTHER" id="PTHR30146:SF109">
    <property type="entry name" value="HTH-TYPE TRANSCRIPTIONAL REGULATOR GALS"/>
    <property type="match status" value="1"/>
</dbReference>
<dbReference type="InterPro" id="IPR036390">
    <property type="entry name" value="WH_DNA-bd_sf"/>
</dbReference>
<reference evidence="6 7" key="1">
    <citation type="submission" date="2018-04" db="EMBL/GenBank/DDBJ databases">
        <title>Genomic Encyclopedia of Type Strains, Phase IV (KMG-IV): sequencing the most valuable type-strain genomes for metagenomic binning, comparative biology and taxonomic classification.</title>
        <authorList>
            <person name="Goeker M."/>
        </authorList>
    </citation>
    <scope>NUCLEOTIDE SEQUENCE [LARGE SCALE GENOMIC DNA]</scope>
    <source>
        <strain evidence="6 7">DSM 14823</strain>
    </source>
</reference>
<evidence type="ECO:0000259" key="4">
    <source>
        <dbReference type="Pfam" id="PF00392"/>
    </source>
</evidence>
<keyword evidence="1" id="KW-0805">Transcription regulation</keyword>
<comment type="caution">
    <text evidence="6">The sequence shown here is derived from an EMBL/GenBank/DDBJ whole genome shotgun (WGS) entry which is preliminary data.</text>
</comment>
<dbReference type="InterPro" id="IPR046335">
    <property type="entry name" value="LacI/GalR-like_sensor"/>
</dbReference>
<evidence type="ECO:0000256" key="1">
    <source>
        <dbReference type="ARBA" id="ARBA00023015"/>
    </source>
</evidence>
<dbReference type="EMBL" id="QEKH01000003">
    <property type="protein sequence ID" value="PVY45185.1"/>
    <property type="molecule type" value="Genomic_DNA"/>
</dbReference>
<name>A0A2U1B953_9BACT</name>
<evidence type="ECO:0000313" key="6">
    <source>
        <dbReference type="EMBL" id="PVY45185.1"/>
    </source>
</evidence>
<dbReference type="Gene3D" id="1.10.10.10">
    <property type="entry name" value="Winged helix-like DNA-binding domain superfamily/Winged helix DNA-binding domain"/>
    <property type="match status" value="1"/>
</dbReference>
<gene>
    <name evidence="6" type="ORF">C8D82_10399</name>
</gene>
<dbReference type="PRINTS" id="PR00035">
    <property type="entry name" value="HTHGNTR"/>
</dbReference>